<dbReference type="InterPro" id="IPR009075">
    <property type="entry name" value="AcylCo_DH/oxidase_C"/>
</dbReference>
<feature type="domain" description="Acyl-CoA dehydrogenase/oxidase N-terminal" evidence="7">
    <location>
        <begin position="6"/>
        <end position="118"/>
    </location>
</feature>
<dbReference type="InterPro" id="IPR036250">
    <property type="entry name" value="AcylCo_DH-like_C"/>
</dbReference>
<gene>
    <name evidence="8" type="ORF">SAMN04487779_10364</name>
</gene>
<comment type="similarity">
    <text evidence="2">Belongs to the acyl-CoA dehydrogenase family.</text>
</comment>
<comment type="cofactor">
    <cofactor evidence="1">
        <name>FAD</name>
        <dbReference type="ChEBI" id="CHEBI:57692"/>
    </cofactor>
</comment>
<evidence type="ECO:0000256" key="4">
    <source>
        <dbReference type="ARBA" id="ARBA00022827"/>
    </source>
</evidence>
<accession>A0A1G7CWK5</accession>
<keyword evidence="4" id="KW-0274">FAD</keyword>
<dbReference type="Pfam" id="PF02771">
    <property type="entry name" value="Acyl-CoA_dh_N"/>
    <property type="match status" value="1"/>
</dbReference>
<dbReference type="PANTHER" id="PTHR43884:SF20">
    <property type="entry name" value="ACYL-COA DEHYDROGENASE FADE28"/>
    <property type="match status" value="1"/>
</dbReference>
<keyword evidence="3" id="KW-0285">Flavoprotein</keyword>
<name>A0A1G7CWK5_9PROT</name>
<dbReference type="PANTHER" id="PTHR43884">
    <property type="entry name" value="ACYL-COA DEHYDROGENASE"/>
    <property type="match status" value="1"/>
</dbReference>
<protein>
    <submittedName>
        <fullName evidence="8">Acyl-CoA dehydrogenase</fullName>
    </submittedName>
</protein>
<evidence type="ECO:0000256" key="1">
    <source>
        <dbReference type="ARBA" id="ARBA00001974"/>
    </source>
</evidence>
<organism evidence="8 9">
    <name type="scientific">Belnapia rosea</name>
    <dbReference type="NCBI Taxonomy" id="938405"/>
    <lineage>
        <taxon>Bacteria</taxon>
        <taxon>Pseudomonadati</taxon>
        <taxon>Pseudomonadota</taxon>
        <taxon>Alphaproteobacteria</taxon>
        <taxon>Acetobacterales</taxon>
        <taxon>Roseomonadaceae</taxon>
        <taxon>Belnapia</taxon>
    </lineage>
</organism>
<dbReference type="EMBL" id="FMZX01000036">
    <property type="protein sequence ID" value="SDE43036.1"/>
    <property type="molecule type" value="Genomic_DNA"/>
</dbReference>
<dbReference type="InterPro" id="IPR009100">
    <property type="entry name" value="AcylCoA_DH/oxidase_NM_dom_sf"/>
</dbReference>
<sequence>MRFGLTEDQLLFGRSLRGFLADRLPLDALRRLAEPGTGFDAELWRGLGELGLHGLLVPEEHGGAGLGMLDAALAAEALGYHAAPAPFAAALVMAVQAFRSAGDAEQQGQWLPRIAEGQARIGLGFAGLAGQTGRAALRLEGGRLSGALDGLMDGGDATHFLAYLPDGRAALIEAGAPGVTATLRRSVDRTRALVDLDLAGAAPVALLQSSNDPLAAARRVRDAGRVMLAADTLGAAQNMLDRAVAYANERVQFGRVIGSFQGVKYMCADMATMLEPCRAMVWYAAYAQDAVPEEAAMVASHAKAHLAEVGREVARLATEVHGGMGFTDLLGLHYQFKRITFDRQVLGGPERCRHDAAVAQGWIAA</sequence>
<evidence type="ECO:0000256" key="3">
    <source>
        <dbReference type="ARBA" id="ARBA00022630"/>
    </source>
</evidence>
<evidence type="ECO:0000313" key="9">
    <source>
        <dbReference type="Proteomes" id="UP000198925"/>
    </source>
</evidence>
<dbReference type="Gene3D" id="1.20.140.10">
    <property type="entry name" value="Butyryl-CoA Dehydrogenase, subunit A, domain 3"/>
    <property type="match status" value="1"/>
</dbReference>
<keyword evidence="5" id="KW-0560">Oxidoreductase</keyword>
<evidence type="ECO:0000256" key="2">
    <source>
        <dbReference type="ARBA" id="ARBA00009347"/>
    </source>
</evidence>
<evidence type="ECO:0000256" key="5">
    <source>
        <dbReference type="ARBA" id="ARBA00023002"/>
    </source>
</evidence>
<proteinExistence type="inferred from homology"/>
<keyword evidence="9" id="KW-1185">Reference proteome</keyword>
<dbReference type="SUPFAM" id="SSF47203">
    <property type="entry name" value="Acyl-CoA dehydrogenase C-terminal domain-like"/>
    <property type="match status" value="1"/>
</dbReference>
<evidence type="ECO:0000259" key="6">
    <source>
        <dbReference type="Pfam" id="PF00441"/>
    </source>
</evidence>
<evidence type="ECO:0000313" key="8">
    <source>
        <dbReference type="EMBL" id="SDE43036.1"/>
    </source>
</evidence>
<dbReference type="Proteomes" id="UP000198925">
    <property type="component" value="Unassembled WGS sequence"/>
</dbReference>
<dbReference type="InterPro" id="IPR037069">
    <property type="entry name" value="AcylCoA_DH/ox_N_sf"/>
</dbReference>
<dbReference type="SUPFAM" id="SSF56645">
    <property type="entry name" value="Acyl-CoA dehydrogenase NM domain-like"/>
    <property type="match status" value="1"/>
</dbReference>
<dbReference type="RefSeq" id="WP_090665167.1">
    <property type="nucleotide sequence ID" value="NZ_FMZX01000036.1"/>
</dbReference>
<dbReference type="GO" id="GO:0003995">
    <property type="term" value="F:acyl-CoA dehydrogenase activity"/>
    <property type="evidence" value="ECO:0007669"/>
    <property type="project" value="TreeGrafter"/>
</dbReference>
<evidence type="ECO:0000259" key="7">
    <source>
        <dbReference type="Pfam" id="PF02771"/>
    </source>
</evidence>
<dbReference type="AlphaFoldDB" id="A0A1G7CWK5"/>
<dbReference type="Gene3D" id="1.10.540.10">
    <property type="entry name" value="Acyl-CoA dehydrogenase/oxidase, N-terminal domain"/>
    <property type="match status" value="1"/>
</dbReference>
<reference evidence="8 9" key="1">
    <citation type="submission" date="2016-10" db="EMBL/GenBank/DDBJ databases">
        <authorList>
            <person name="de Groot N.N."/>
        </authorList>
    </citation>
    <scope>NUCLEOTIDE SEQUENCE [LARGE SCALE GENOMIC DNA]</scope>
    <source>
        <strain evidence="8 9">CPCC 100156</strain>
    </source>
</reference>
<dbReference type="InterPro" id="IPR013786">
    <property type="entry name" value="AcylCoA_DH/ox_N"/>
</dbReference>
<feature type="domain" description="Acyl-CoA dehydrogenase/oxidase C-terminal" evidence="6">
    <location>
        <begin position="222"/>
        <end position="343"/>
    </location>
</feature>
<dbReference type="GO" id="GO:0050660">
    <property type="term" value="F:flavin adenine dinucleotide binding"/>
    <property type="evidence" value="ECO:0007669"/>
    <property type="project" value="InterPro"/>
</dbReference>
<dbReference type="Pfam" id="PF00441">
    <property type="entry name" value="Acyl-CoA_dh_1"/>
    <property type="match status" value="1"/>
</dbReference>